<proteinExistence type="predicted"/>
<protein>
    <recommendedName>
        <fullName evidence="3">Secreted protein</fullName>
    </recommendedName>
</protein>
<evidence type="ECO:0000313" key="1">
    <source>
        <dbReference type="EMBL" id="KAK9038099.1"/>
    </source>
</evidence>
<name>A0ABR2TL20_9ROSI</name>
<dbReference type="EMBL" id="JBBPBN010000005">
    <property type="protein sequence ID" value="KAK9038099.1"/>
    <property type="molecule type" value="Genomic_DNA"/>
</dbReference>
<comment type="caution">
    <text evidence="1">The sequence shown here is derived from an EMBL/GenBank/DDBJ whole genome shotgun (WGS) entry which is preliminary data.</text>
</comment>
<evidence type="ECO:0000313" key="2">
    <source>
        <dbReference type="Proteomes" id="UP001396334"/>
    </source>
</evidence>
<keyword evidence="2" id="KW-1185">Reference proteome</keyword>
<sequence length="81" mass="8955">MLAASPSIITLSQLHTTARANGWTSLTCFASVSPTLPNAGPRFLMRGSHIQQPKRGWWTPTGYSHARTTWETRSVPIPFSM</sequence>
<organism evidence="1 2">
    <name type="scientific">Hibiscus sabdariffa</name>
    <name type="common">roselle</name>
    <dbReference type="NCBI Taxonomy" id="183260"/>
    <lineage>
        <taxon>Eukaryota</taxon>
        <taxon>Viridiplantae</taxon>
        <taxon>Streptophyta</taxon>
        <taxon>Embryophyta</taxon>
        <taxon>Tracheophyta</taxon>
        <taxon>Spermatophyta</taxon>
        <taxon>Magnoliopsida</taxon>
        <taxon>eudicotyledons</taxon>
        <taxon>Gunneridae</taxon>
        <taxon>Pentapetalae</taxon>
        <taxon>rosids</taxon>
        <taxon>malvids</taxon>
        <taxon>Malvales</taxon>
        <taxon>Malvaceae</taxon>
        <taxon>Malvoideae</taxon>
        <taxon>Hibiscus</taxon>
    </lineage>
</organism>
<gene>
    <name evidence="1" type="ORF">V6N11_022988</name>
</gene>
<dbReference type="Proteomes" id="UP001396334">
    <property type="component" value="Unassembled WGS sequence"/>
</dbReference>
<evidence type="ECO:0008006" key="3">
    <source>
        <dbReference type="Google" id="ProtNLM"/>
    </source>
</evidence>
<accession>A0ABR2TL20</accession>
<reference evidence="1 2" key="1">
    <citation type="journal article" date="2024" name="G3 (Bethesda)">
        <title>Genome assembly of Hibiscus sabdariffa L. provides insights into metabolisms of medicinal natural products.</title>
        <authorList>
            <person name="Kim T."/>
        </authorList>
    </citation>
    <scope>NUCLEOTIDE SEQUENCE [LARGE SCALE GENOMIC DNA]</scope>
    <source>
        <strain evidence="1">TK-2024</strain>
        <tissue evidence="1">Old leaves</tissue>
    </source>
</reference>